<dbReference type="RefSeq" id="WP_245121627.1">
    <property type="nucleotide sequence ID" value="NZ_CP095061.1"/>
</dbReference>
<dbReference type="EMBL" id="CP095061">
    <property type="protein sequence ID" value="UOQ66925.1"/>
    <property type="molecule type" value="Genomic_DNA"/>
</dbReference>
<evidence type="ECO:0000313" key="1">
    <source>
        <dbReference type="EMBL" id="UOQ66925.1"/>
    </source>
</evidence>
<dbReference type="PANTHER" id="PTHR31460:SF3">
    <property type="entry name" value="MESOCENTIN"/>
    <property type="match status" value="1"/>
</dbReference>
<dbReference type="PANTHER" id="PTHR31460">
    <property type="match status" value="1"/>
</dbReference>
<organism evidence="1 2">
    <name type="scientific">Hymenobacter volaticus</name>
    <dbReference type="NCBI Taxonomy" id="2932254"/>
    <lineage>
        <taxon>Bacteria</taxon>
        <taxon>Pseudomonadati</taxon>
        <taxon>Bacteroidota</taxon>
        <taxon>Cytophagia</taxon>
        <taxon>Cytophagales</taxon>
        <taxon>Hymenobacteraceae</taxon>
        <taxon>Hymenobacter</taxon>
    </lineage>
</organism>
<dbReference type="SUPFAM" id="SSF101898">
    <property type="entry name" value="NHL repeat"/>
    <property type="match status" value="1"/>
</dbReference>
<sequence length="335" mass="36033">MSHSFSFNQTKRFALPRIVRLAAVAIAMVGFLPGCVDDDGNVSFPTAPSRIRVAQPGVSPEGVQYDEVNRRFLVSSRTRGRIGAVKDDSSYTVFADDPRLISTIGLNLDLSRNRLLAAVSDNGANTTRSTPATLRRLAGLAIFNSNNGSLTRYVDLGALRPNQNHFANDITVDLEGNAYVTDSSSPIIYKVDPQGNATVFLEDPQLSGGTGFGLNGIVFHPAGFLLVAKSNDGTLFKVPLNNPSGFTRVTSNQNLVGADGLLLLTPQTLLVVSGSQTSVFRLVSNDNWSSSYNSGTFATGPVSPTTITRRNLTDAYVLYPYQAASPFFEIVKARF</sequence>
<evidence type="ECO:0008006" key="3">
    <source>
        <dbReference type="Google" id="ProtNLM"/>
    </source>
</evidence>
<proteinExistence type="predicted"/>
<dbReference type="Gene3D" id="2.120.10.30">
    <property type="entry name" value="TolB, C-terminal domain"/>
    <property type="match status" value="1"/>
</dbReference>
<protein>
    <recommendedName>
        <fullName evidence="3">SMP-30/Gluconolactonase/LRE-like region domain-containing protein</fullName>
    </recommendedName>
</protein>
<gene>
    <name evidence="1" type="ORF">MUN86_03155</name>
</gene>
<dbReference type="InterPro" id="IPR053224">
    <property type="entry name" value="Sensory_adhesion_molecule"/>
</dbReference>
<evidence type="ECO:0000313" key="2">
    <source>
        <dbReference type="Proteomes" id="UP000830401"/>
    </source>
</evidence>
<accession>A0ABY4G7P6</accession>
<reference evidence="1" key="1">
    <citation type="submission" date="2022-04" db="EMBL/GenBank/DDBJ databases">
        <title>Hymenobacter sp. isolated from the air.</title>
        <authorList>
            <person name="Won M."/>
            <person name="Lee C.-M."/>
            <person name="Woen H.-Y."/>
            <person name="Kwon S.-W."/>
        </authorList>
    </citation>
    <scope>NUCLEOTIDE SEQUENCE</scope>
    <source>
        <strain evidence="1">5420S-77</strain>
    </source>
</reference>
<name>A0ABY4G7P6_9BACT</name>
<dbReference type="InterPro" id="IPR011042">
    <property type="entry name" value="6-blade_b-propeller_TolB-like"/>
</dbReference>
<dbReference type="Proteomes" id="UP000830401">
    <property type="component" value="Chromosome"/>
</dbReference>
<keyword evidence="2" id="KW-1185">Reference proteome</keyword>